<dbReference type="SUPFAM" id="SSF55874">
    <property type="entry name" value="ATPase domain of HSP90 chaperone/DNA topoisomerase II/histidine kinase"/>
    <property type="match status" value="1"/>
</dbReference>
<dbReference type="EMBL" id="VJZN01000036">
    <property type="protein sequence ID" value="TRX03066.1"/>
    <property type="molecule type" value="Genomic_DNA"/>
</dbReference>
<reference evidence="19 20" key="1">
    <citation type="submission" date="2019-07" db="EMBL/GenBank/DDBJ databases">
        <title>Novel species of Flavobacterium.</title>
        <authorList>
            <person name="Liu Q."/>
            <person name="Xin Y.-H."/>
        </authorList>
    </citation>
    <scope>NUCLEOTIDE SEQUENCE [LARGE SCALE GENOMIC DNA]</scope>
    <source>
        <strain evidence="17 19">GSP39</strain>
        <strain evidence="18 20">GSR22</strain>
    </source>
</reference>
<evidence type="ECO:0000256" key="5">
    <source>
        <dbReference type="ARBA" id="ARBA00022741"/>
    </source>
</evidence>
<dbReference type="FunFam" id="1.10.287.130:FF:000002">
    <property type="entry name" value="Two-component osmosensing histidine kinase"/>
    <property type="match status" value="1"/>
</dbReference>
<gene>
    <name evidence="18" type="ORF">FNW11_15025</name>
    <name evidence="17" type="ORF">FNW12_15545</name>
</gene>
<evidence type="ECO:0000259" key="14">
    <source>
        <dbReference type="PROSITE" id="PS50110"/>
    </source>
</evidence>
<evidence type="ECO:0000259" key="16">
    <source>
        <dbReference type="PROSITE" id="PS50113"/>
    </source>
</evidence>
<dbReference type="SUPFAM" id="SSF47384">
    <property type="entry name" value="Homodimeric domain of signal transducing histidine kinase"/>
    <property type="match status" value="1"/>
</dbReference>
<keyword evidence="8" id="KW-0902">Two-component regulatory system</keyword>
<dbReference type="SUPFAM" id="SSF52172">
    <property type="entry name" value="CheY-like"/>
    <property type="match status" value="1"/>
</dbReference>
<dbReference type="Pfam" id="PF13426">
    <property type="entry name" value="PAS_9"/>
    <property type="match status" value="1"/>
</dbReference>
<keyword evidence="4" id="KW-0808">Transferase</keyword>
<evidence type="ECO:0000256" key="10">
    <source>
        <dbReference type="ARBA" id="ARBA00068150"/>
    </source>
</evidence>
<dbReference type="GO" id="GO:0006355">
    <property type="term" value="P:regulation of DNA-templated transcription"/>
    <property type="evidence" value="ECO:0007669"/>
    <property type="project" value="InterPro"/>
</dbReference>
<evidence type="ECO:0000256" key="12">
    <source>
        <dbReference type="SAM" id="Coils"/>
    </source>
</evidence>
<comment type="subunit">
    <text evidence="9">At low DSF concentrations, interacts with RpfF.</text>
</comment>
<dbReference type="InterPro" id="IPR004358">
    <property type="entry name" value="Sig_transdc_His_kin-like_C"/>
</dbReference>
<dbReference type="Pfam" id="PF02518">
    <property type="entry name" value="HATPase_c"/>
    <property type="match status" value="1"/>
</dbReference>
<dbReference type="InterPro" id="IPR001789">
    <property type="entry name" value="Sig_transdc_resp-reg_receiver"/>
</dbReference>
<dbReference type="Gene3D" id="1.10.287.130">
    <property type="match status" value="1"/>
</dbReference>
<dbReference type="SMART" id="SM00388">
    <property type="entry name" value="HisKA"/>
    <property type="match status" value="1"/>
</dbReference>
<dbReference type="InterPro" id="IPR003594">
    <property type="entry name" value="HATPase_dom"/>
</dbReference>
<dbReference type="Pfam" id="PF00512">
    <property type="entry name" value="HisKA"/>
    <property type="match status" value="1"/>
</dbReference>
<dbReference type="GO" id="GO:0005524">
    <property type="term" value="F:ATP binding"/>
    <property type="evidence" value="ECO:0007669"/>
    <property type="project" value="UniProtKB-KW"/>
</dbReference>
<evidence type="ECO:0000313" key="17">
    <source>
        <dbReference type="EMBL" id="TRX03066.1"/>
    </source>
</evidence>
<dbReference type="Gene3D" id="3.30.565.10">
    <property type="entry name" value="Histidine kinase-like ATPase, C-terminal domain"/>
    <property type="match status" value="1"/>
</dbReference>
<dbReference type="SMART" id="SM00448">
    <property type="entry name" value="REC"/>
    <property type="match status" value="1"/>
</dbReference>
<dbReference type="EC" id="2.7.13.3" evidence="2"/>
<dbReference type="GO" id="GO:0000155">
    <property type="term" value="F:phosphorelay sensor kinase activity"/>
    <property type="evidence" value="ECO:0007669"/>
    <property type="project" value="InterPro"/>
</dbReference>
<dbReference type="CDD" id="cd00082">
    <property type="entry name" value="HisKA"/>
    <property type="match status" value="1"/>
</dbReference>
<dbReference type="InterPro" id="IPR013767">
    <property type="entry name" value="PAS_fold"/>
</dbReference>
<dbReference type="InterPro" id="IPR011006">
    <property type="entry name" value="CheY-like_superfamily"/>
</dbReference>
<dbReference type="PANTHER" id="PTHR45339">
    <property type="entry name" value="HYBRID SIGNAL TRANSDUCTION HISTIDINE KINASE J"/>
    <property type="match status" value="1"/>
</dbReference>
<evidence type="ECO:0000256" key="2">
    <source>
        <dbReference type="ARBA" id="ARBA00012438"/>
    </source>
</evidence>
<dbReference type="FunFam" id="3.30.565.10:FF:000010">
    <property type="entry name" value="Sensor histidine kinase RcsC"/>
    <property type="match status" value="1"/>
</dbReference>
<dbReference type="Pfam" id="PF00072">
    <property type="entry name" value="Response_reg"/>
    <property type="match status" value="1"/>
</dbReference>
<dbReference type="Gene3D" id="3.30.450.20">
    <property type="entry name" value="PAS domain"/>
    <property type="match status" value="2"/>
</dbReference>
<dbReference type="SMART" id="SM00091">
    <property type="entry name" value="PAS"/>
    <property type="match status" value="2"/>
</dbReference>
<dbReference type="PROSITE" id="PS50113">
    <property type="entry name" value="PAC"/>
    <property type="match status" value="1"/>
</dbReference>
<evidence type="ECO:0000256" key="3">
    <source>
        <dbReference type="ARBA" id="ARBA00022553"/>
    </source>
</evidence>
<dbReference type="InterPro" id="IPR000700">
    <property type="entry name" value="PAS-assoc_C"/>
</dbReference>
<comment type="caution">
    <text evidence="18">The sequence shown here is derived from an EMBL/GenBank/DDBJ whole genome shotgun (WGS) entry which is preliminary data.</text>
</comment>
<dbReference type="InterPro" id="IPR035965">
    <property type="entry name" value="PAS-like_dom_sf"/>
</dbReference>
<sequence>MKKVENKSEAMMILRKKAEELQKIKESKLDSKLSEVDTLKLIHEFEVHQIELEMQKEELKLAKEQAEVATEKYTDLYDFAPSGYFTLTKTGKVTALNLTGSQMLGKDRSRLIDSQFGFFVSNDTKPIFNLFLEKIFNSTIKECCEVKLLLDNNSIINVYLTGIATEGREQALISVVDITQLKSTEKALKESEERYRGLLNNLGVGVIVYAPDTSIILSNPKASELIGLSTNQMKGKIAINPVWKFINENYKSLAIENYPINQIISEKKPIKNFIMGIKRPDNTRTIWLLLNGFPIFDYHGEITEVVTCFIEITELKILEIELTKAKDQAEAANKAKSSFLMNMSHEIRTPLNGIIGFTDLLMKSNLDKNQLEYMNTINESAIILADIVNNILDFSKIESGKLELNIEELDLFELAHQVIDLFKYQASLKNIDLILNIDKNVPQYVFGDSIRLKQILVNLIGNALKFTKSGQILLDIYNKSNFVKKTAAINFSVKDTGIGIKQQNQEKIFQSFVQEDNSITRQFGGTGLGLAISNQLLSLMNSKLELISNYGHGSDFFFTIELKKSKHEQDSYDIKSNLNEENEIIPSEILNPIRILIVEDNKINMLLIKTLLKTVIPNCIILEASDGIGAIKLCKKEQLDLILMDIQMPVKNGYETTTEIRKLKKAEKIPIIALTAGILLEEKEKCLEAGMNDYISKPIIKSNLELILHKWLDK</sequence>
<keyword evidence="7" id="KW-0067">ATP-binding</keyword>
<keyword evidence="5" id="KW-0547">Nucleotide-binding</keyword>
<dbReference type="CDD" id="cd17546">
    <property type="entry name" value="REC_hyHK_CKI1_RcsC-like"/>
    <property type="match status" value="1"/>
</dbReference>
<feature type="modified residue" description="4-aspartylphosphate" evidence="11">
    <location>
        <position position="645"/>
    </location>
</feature>
<dbReference type="Proteomes" id="UP000318528">
    <property type="component" value="Unassembled WGS sequence"/>
</dbReference>
<keyword evidence="6" id="KW-0418">Kinase</keyword>
<dbReference type="Gene3D" id="3.40.50.2300">
    <property type="match status" value="1"/>
</dbReference>
<comment type="catalytic activity">
    <reaction evidence="1">
        <text>ATP + protein L-histidine = ADP + protein N-phospho-L-histidine.</text>
        <dbReference type="EC" id="2.7.13.3"/>
    </reaction>
</comment>
<dbReference type="PRINTS" id="PR00344">
    <property type="entry name" value="BCTRLSENSOR"/>
</dbReference>
<protein>
    <recommendedName>
        <fullName evidence="10">Sensory/regulatory protein RpfC</fullName>
        <ecNumber evidence="2">2.7.13.3</ecNumber>
    </recommendedName>
</protein>
<keyword evidence="12" id="KW-0175">Coiled coil</keyword>
<dbReference type="SUPFAM" id="SSF55785">
    <property type="entry name" value="PYP-like sensor domain (PAS domain)"/>
    <property type="match status" value="2"/>
</dbReference>
<dbReference type="NCBIfam" id="TIGR00229">
    <property type="entry name" value="sensory_box"/>
    <property type="match status" value="1"/>
</dbReference>
<organism evidence="18 20">
    <name type="scientific">Flavobacterium gawalongense</name>
    <dbReference type="NCBI Taxonomy" id="2594432"/>
    <lineage>
        <taxon>Bacteria</taxon>
        <taxon>Pseudomonadati</taxon>
        <taxon>Bacteroidota</taxon>
        <taxon>Flavobacteriia</taxon>
        <taxon>Flavobacteriales</taxon>
        <taxon>Flavobacteriaceae</taxon>
        <taxon>Flavobacterium</taxon>
    </lineage>
</organism>
<feature type="domain" description="Histidine kinase" evidence="13">
    <location>
        <begin position="342"/>
        <end position="564"/>
    </location>
</feature>
<dbReference type="Pfam" id="PF00989">
    <property type="entry name" value="PAS"/>
    <property type="match status" value="1"/>
</dbReference>
<dbReference type="InterPro" id="IPR003661">
    <property type="entry name" value="HisK_dim/P_dom"/>
</dbReference>
<keyword evidence="19" id="KW-1185">Reference proteome</keyword>
<dbReference type="CDD" id="cd16922">
    <property type="entry name" value="HATPase_EvgS-ArcB-TorS-like"/>
    <property type="match status" value="1"/>
</dbReference>
<dbReference type="InterPro" id="IPR000014">
    <property type="entry name" value="PAS"/>
</dbReference>
<feature type="coiled-coil region" evidence="12">
    <location>
        <begin position="1"/>
        <end position="72"/>
    </location>
</feature>
<evidence type="ECO:0000256" key="1">
    <source>
        <dbReference type="ARBA" id="ARBA00000085"/>
    </source>
</evidence>
<dbReference type="InterPro" id="IPR036097">
    <property type="entry name" value="HisK_dim/P_sf"/>
</dbReference>
<dbReference type="SMART" id="SM00387">
    <property type="entry name" value="HATPase_c"/>
    <property type="match status" value="1"/>
</dbReference>
<evidence type="ECO:0000259" key="15">
    <source>
        <dbReference type="PROSITE" id="PS50112"/>
    </source>
</evidence>
<dbReference type="AlphaFoldDB" id="A0A553BCR1"/>
<dbReference type="OrthoDB" id="9811889at2"/>
<dbReference type="InterPro" id="IPR005467">
    <property type="entry name" value="His_kinase_dom"/>
</dbReference>
<evidence type="ECO:0000256" key="9">
    <source>
        <dbReference type="ARBA" id="ARBA00064003"/>
    </source>
</evidence>
<evidence type="ECO:0000256" key="4">
    <source>
        <dbReference type="ARBA" id="ARBA00022679"/>
    </source>
</evidence>
<dbReference type="PANTHER" id="PTHR45339:SF1">
    <property type="entry name" value="HYBRID SIGNAL TRANSDUCTION HISTIDINE KINASE J"/>
    <property type="match status" value="1"/>
</dbReference>
<evidence type="ECO:0000256" key="8">
    <source>
        <dbReference type="ARBA" id="ARBA00023012"/>
    </source>
</evidence>
<evidence type="ECO:0000313" key="19">
    <source>
        <dbReference type="Proteomes" id="UP000318528"/>
    </source>
</evidence>
<evidence type="ECO:0000256" key="7">
    <source>
        <dbReference type="ARBA" id="ARBA00022840"/>
    </source>
</evidence>
<dbReference type="Proteomes" id="UP000318669">
    <property type="component" value="Unassembled WGS sequence"/>
</dbReference>
<dbReference type="CDD" id="cd00130">
    <property type="entry name" value="PAS"/>
    <property type="match status" value="1"/>
</dbReference>
<dbReference type="InterPro" id="IPR036890">
    <property type="entry name" value="HATPase_C_sf"/>
</dbReference>
<dbReference type="EMBL" id="VJZL01000037">
    <property type="protein sequence ID" value="TRX06030.1"/>
    <property type="molecule type" value="Genomic_DNA"/>
</dbReference>
<feature type="domain" description="PAC" evidence="16">
    <location>
        <begin position="271"/>
        <end position="324"/>
    </location>
</feature>
<evidence type="ECO:0000313" key="20">
    <source>
        <dbReference type="Proteomes" id="UP000318669"/>
    </source>
</evidence>
<dbReference type="PROSITE" id="PS50112">
    <property type="entry name" value="PAS"/>
    <property type="match status" value="1"/>
</dbReference>
<feature type="domain" description="Response regulatory" evidence="14">
    <location>
        <begin position="594"/>
        <end position="712"/>
    </location>
</feature>
<dbReference type="RefSeq" id="WP_143388645.1">
    <property type="nucleotide sequence ID" value="NZ_VJZL01000037.1"/>
</dbReference>
<proteinExistence type="predicted"/>
<dbReference type="PROSITE" id="PS50109">
    <property type="entry name" value="HIS_KIN"/>
    <property type="match status" value="1"/>
</dbReference>
<name>A0A553BCR1_9FLAO</name>
<evidence type="ECO:0000256" key="6">
    <source>
        <dbReference type="ARBA" id="ARBA00022777"/>
    </source>
</evidence>
<evidence type="ECO:0000256" key="11">
    <source>
        <dbReference type="PROSITE-ProRule" id="PRU00169"/>
    </source>
</evidence>
<accession>A0A553BCR1</accession>
<dbReference type="PROSITE" id="PS50110">
    <property type="entry name" value="RESPONSE_REGULATORY"/>
    <property type="match status" value="1"/>
</dbReference>
<evidence type="ECO:0000313" key="18">
    <source>
        <dbReference type="EMBL" id="TRX06030.1"/>
    </source>
</evidence>
<keyword evidence="3 11" id="KW-0597">Phosphoprotein</keyword>
<evidence type="ECO:0000259" key="13">
    <source>
        <dbReference type="PROSITE" id="PS50109"/>
    </source>
</evidence>
<feature type="domain" description="PAS" evidence="15">
    <location>
        <begin position="191"/>
        <end position="267"/>
    </location>
</feature>